<dbReference type="InterPro" id="IPR004838">
    <property type="entry name" value="NHTrfase_class1_PyrdxlP-BS"/>
</dbReference>
<dbReference type="InterPro" id="IPR015422">
    <property type="entry name" value="PyrdxlP-dep_Trfase_small"/>
</dbReference>
<dbReference type="CDD" id="cd00609">
    <property type="entry name" value="AAT_like"/>
    <property type="match status" value="1"/>
</dbReference>
<feature type="domain" description="Aminotransferase class I/classII large" evidence="6">
    <location>
        <begin position="97"/>
        <end position="445"/>
    </location>
</feature>
<evidence type="ECO:0000256" key="1">
    <source>
        <dbReference type="ARBA" id="ARBA00001933"/>
    </source>
</evidence>
<dbReference type="Pfam" id="PF00155">
    <property type="entry name" value="Aminotran_1_2"/>
    <property type="match status" value="1"/>
</dbReference>
<evidence type="ECO:0000313" key="8">
    <source>
        <dbReference type="Proteomes" id="UP000271272"/>
    </source>
</evidence>
<feature type="compositionally biased region" description="Low complexity" evidence="5">
    <location>
        <begin position="48"/>
        <end position="67"/>
    </location>
</feature>
<dbReference type="InterPro" id="IPR015424">
    <property type="entry name" value="PyrdxlP-dep_Trfase"/>
</dbReference>
<evidence type="ECO:0000259" key="6">
    <source>
        <dbReference type="Pfam" id="PF00155"/>
    </source>
</evidence>
<dbReference type="EC" id="2.6.1.-" evidence="4"/>
<proteinExistence type="inferred from homology"/>
<dbReference type="InterPro" id="IPR019880">
    <property type="entry name" value="OxyQ"/>
</dbReference>
<comment type="similarity">
    <text evidence="4">Belongs to the class-I pyridoxal-phosphate-dependent aminotransferase family.</text>
</comment>
<dbReference type="InterPro" id="IPR015421">
    <property type="entry name" value="PyrdxlP-dep_Trfase_major"/>
</dbReference>
<dbReference type="InterPro" id="IPR004839">
    <property type="entry name" value="Aminotransferase_I/II_large"/>
</dbReference>
<organism evidence="7 8">
    <name type="scientific">Actinomyces bowdenii</name>
    <dbReference type="NCBI Taxonomy" id="131109"/>
    <lineage>
        <taxon>Bacteria</taxon>
        <taxon>Bacillati</taxon>
        <taxon>Actinomycetota</taxon>
        <taxon>Actinomycetes</taxon>
        <taxon>Actinomycetales</taxon>
        <taxon>Actinomycetaceae</taxon>
        <taxon>Actinomyces</taxon>
    </lineage>
</organism>
<keyword evidence="8" id="KW-1185">Reference proteome</keyword>
<dbReference type="PANTHER" id="PTHR42832:SF3">
    <property type="entry name" value="L-GLUTAMINE--4-(METHYLSULFANYL)-2-OXOBUTANOATE AMINOTRANSFERASE"/>
    <property type="match status" value="1"/>
</dbReference>
<dbReference type="PANTHER" id="PTHR42832">
    <property type="entry name" value="AMINO ACID AMINOTRANSFERASE"/>
    <property type="match status" value="1"/>
</dbReference>
<sequence length="453" mass="47398">MRVRGTRILHPALAFHPRPRAGRAARVRPAGRRAHPGGHRRDNGPVNAASRATAATASSSSASRPARVLPRASVLPDFPWDSLHPYRARAAEHPDGVVDLAVGTPVDPTPEVARAALTGAANAPGYPTTAGTPQVRAAIIEWMARRRGVEGLSEAEVLPTIGSKESVALLPLQLGAGPGDLVLHPRAAYPTYDVGARLVGAIPVPVDTDADPATWSLPEQGRVAMVWLNSPGNPDGHVLSVEQMARIVSWARERGAVVVSDECYAELAWEEPWASRGVPSLLDPGVGGAAGREGLLALYSLSKQSNLAGYRAALLAGDPGLVAAVTEVRKHAGLLVPAPVQAALVAVLGDEEHVEAQKAVYRRRREALAGATAAAGLVNDPASVAGLYLWLGGPAEMSAYDLVGAFAELGIVVAPGDFYGQAGAGRVRMSLTDTDERVAAAAERLRSTELFRR</sequence>
<dbReference type="Proteomes" id="UP000271272">
    <property type="component" value="Unassembled WGS sequence"/>
</dbReference>
<dbReference type="AlphaFoldDB" id="A0A3P1V798"/>
<comment type="cofactor">
    <cofactor evidence="1 4">
        <name>pyridoxal 5'-phosphate</name>
        <dbReference type="ChEBI" id="CHEBI:597326"/>
    </cofactor>
</comment>
<dbReference type="EMBL" id="RQZC01000006">
    <property type="protein sequence ID" value="RRD29536.1"/>
    <property type="molecule type" value="Genomic_DNA"/>
</dbReference>
<evidence type="ECO:0000256" key="3">
    <source>
        <dbReference type="ARBA" id="ARBA00022679"/>
    </source>
</evidence>
<dbReference type="GO" id="GO:0030170">
    <property type="term" value="F:pyridoxal phosphate binding"/>
    <property type="evidence" value="ECO:0007669"/>
    <property type="project" value="InterPro"/>
</dbReference>
<dbReference type="Gene3D" id="3.90.1150.10">
    <property type="entry name" value="Aspartate Aminotransferase, domain 1"/>
    <property type="match status" value="1"/>
</dbReference>
<evidence type="ECO:0000256" key="5">
    <source>
        <dbReference type="SAM" id="MobiDB-lite"/>
    </source>
</evidence>
<dbReference type="NCBIfam" id="TIGR03539">
    <property type="entry name" value="DapC_actino"/>
    <property type="match status" value="1"/>
</dbReference>
<keyword evidence="2 4" id="KW-0032">Aminotransferase</keyword>
<dbReference type="PROSITE" id="PS00105">
    <property type="entry name" value="AA_TRANSFER_CLASS_1"/>
    <property type="match status" value="1"/>
</dbReference>
<keyword evidence="3 4" id="KW-0808">Transferase</keyword>
<accession>A0A3P1V798</accession>
<dbReference type="InterPro" id="IPR050881">
    <property type="entry name" value="LL-DAP_aminotransferase"/>
</dbReference>
<protein>
    <recommendedName>
        <fullName evidence="4">Aminotransferase</fullName>
        <ecNumber evidence="4">2.6.1.-</ecNumber>
    </recommendedName>
</protein>
<evidence type="ECO:0000256" key="4">
    <source>
        <dbReference type="RuleBase" id="RU000481"/>
    </source>
</evidence>
<feature type="compositionally biased region" description="Basic residues" evidence="5">
    <location>
        <begin position="17"/>
        <end position="38"/>
    </location>
</feature>
<evidence type="ECO:0000256" key="2">
    <source>
        <dbReference type="ARBA" id="ARBA00022576"/>
    </source>
</evidence>
<comment type="caution">
    <text evidence="7">The sequence shown here is derived from an EMBL/GenBank/DDBJ whole genome shotgun (WGS) entry which is preliminary data.</text>
</comment>
<name>A0A3P1V798_9ACTO</name>
<feature type="region of interest" description="Disordered" evidence="5">
    <location>
        <begin position="16"/>
        <end position="67"/>
    </location>
</feature>
<reference evidence="7 8" key="1">
    <citation type="submission" date="2018-11" db="EMBL/GenBank/DDBJ databases">
        <title>Genomes From Bacteria Associated with the Canine Oral Cavity: a Test Case for Automated Genome-Based Taxonomic Assignment.</title>
        <authorList>
            <person name="Coil D.A."/>
            <person name="Jospin G."/>
            <person name="Darling A.E."/>
            <person name="Wallis C."/>
            <person name="Davis I.J."/>
            <person name="Harris S."/>
            <person name="Eisen J.A."/>
            <person name="Holcombe L.J."/>
            <person name="O'Flynn C."/>
        </authorList>
    </citation>
    <scope>NUCLEOTIDE SEQUENCE [LARGE SCALE GENOMIC DNA]</scope>
    <source>
        <strain evidence="7 8">OH5050</strain>
    </source>
</reference>
<dbReference type="SUPFAM" id="SSF53383">
    <property type="entry name" value="PLP-dependent transferases"/>
    <property type="match status" value="1"/>
</dbReference>
<dbReference type="GO" id="GO:0008483">
    <property type="term" value="F:transaminase activity"/>
    <property type="evidence" value="ECO:0007669"/>
    <property type="project" value="UniProtKB-KW"/>
</dbReference>
<dbReference type="Gene3D" id="3.40.640.10">
    <property type="entry name" value="Type I PLP-dependent aspartate aminotransferase-like (Major domain)"/>
    <property type="match status" value="1"/>
</dbReference>
<evidence type="ECO:0000313" key="7">
    <source>
        <dbReference type="EMBL" id="RRD29536.1"/>
    </source>
</evidence>
<gene>
    <name evidence="7" type="ORF">EII10_05820</name>
</gene>